<feature type="transmembrane region" description="Helical" evidence="10">
    <location>
        <begin position="263"/>
        <end position="284"/>
    </location>
</feature>
<dbReference type="STRING" id="43678.OJAG_33840"/>
<gene>
    <name evidence="12" type="primary">tagG_2</name>
    <name evidence="13" type="ORF">OERS_07460</name>
    <name evidence="12" type="ORF">OJAG_33840</name>
</gene>
<dbReference type="Pfam" id="PF01061">
    <property type="entry name" value="ABC2_membrane"/>
    <property type="match status" value="1"/>
</dbReference>
<evidence type="ECO:0000256" key="2">
    <source>
        <dbReference type="ARBA" id="ARBA00007783"/>
    </source>
</evidence>
<dbReference type="PANTHER" id="PTHR30413:SF8">
    <property type="entry name" value="TRANSPORT PERMEASE PROTEIN"/>
    <property type="match status" value="1"/>
</dbReference>
<evidence type="ECO:0000313" key="14">
    <source>
        <dbReference type="Proteomes" id="UP000076447"/>
    </source>
</evidence>
<evidence type="ECO:0000256" key="5">
    <source>
        <dbReference type="ARBA" id="ARBA00022519"/>
    </source>
</evidence>
<comment type="subcellular location">
    <subcellularLocation>
        <location evidence="1">Cell inner membrane</location>
        <topology evidence="1">Multi-pass membrane protein</topology>
    </subcellularLocation>
    <subcellularLocation>
        <location evidence="10">Cell membrane</location>
        <topology evidence="10">Multi-pass membrane protein</topology>
    </subcellularLocation>
</comment>
<dbReference type="InterPro" id="IPR000412">
    <property type="entry name" value="ABC_2_transport"/>
</dbReference>
<keyword evidence="6 10" id="KW-0812">Transmembrane</keyword>
<dbReference type="PRINTS" id="PR00164">
    <property type="entry name" value="ABC2TRNSPORT"/>
</dbReference>
<evidence type="ECO:0000256" key="9">
    <source>
        <dbReference type="ARBA" id="ARBA00023251"/>
    </source>
</evidence>
<evidence type="ECO:0000256" key="10">
    <source>
        <dbReference type="RuleBase" id="RU361157"/>
    </source>
</evidence>
<dbReference type="OrthoDB" id="9789409at2"/>
<dbReference type="PROSITE" id="PS51012">
    <property type="entry name" value="ABC_TM2"/>
    <property type="match status" value="1"/>
</dbReference>
<evidence type="ECO:0000256" key="8">
    <source>
        <dbReference type="ARBA" id="ARBA00023136"/>
    </source>
</evidence>
<evidence type="ECO:0000256" key="7">
    <source>
        <dbReference type="ARBA" id="ARBA00022989"/>
    </source>
</evidence>
<dbReference type="EMBL" id="LRIE01000083">
    <property type="protein sequence ID" value="KZM33900.1"/>
    <property type="molecule type" value="Genomic_DNA"/>
</dbReference>
<dbReference type="Proteomes" id="UP000076447">
    <property type="component" value="Unassembled WGS sequence"/>
</dbReference>
<dbReference type="PATRIC" id="fig|43678.3.peg.3548"/>
<dbReference type="InterPro" id="IPR047817">
    <property type="entry name" value="ABC2_TM_bact-type"/>
</dbReference>
<evidence type="ECO:0000313" key="12">
    <source>
        <dbReference type="EMBL" id="KZM33900.1"/>
    </source>
</evidence>
<evidence type="ECO:0000259" key="11">
    <source>
        <dbReference type="PROSITE" id="PS51012"/>
    </source>
</evidence>
<organism evidence="12 14">
    <name type="scientific">Oerskovia enterophila</name>
    <dbReference type="NCBI Taxonomy" id="43678"/>
    <lineage>
        <taxon>Bacteria</taxon>
        <taxon>Bacillati</taxon>
        <taxon>Actinomycetota</taxon>
        <taxon>Actinomycetes</taxon>
        <taxon>Micrococcales</taxon>
        <taxon>Cellulomonadaceae</taxon>
        <taxon>Oerskovia</taxon>
    </lineage>
</organism>
<evidence type="ECO:0000256" key="4">
    <source>
        <dbReference type="ARBA" id="ARBA00022475"/>
    </source>
</evidence>
<keyword evidence="9" id="KW-0046">Antibiotic resistance</keyword>
<feature type="transmembrane region" description="Helical" evidence="10">
    <location>
        <begin position="200"/>
        <end position="217"/>
    </location>
</feature>
<feature type="transmembrane region" description="Helical" evidence="10">
    <location>
        <begin position="165"/>
        <end position="188"/>
    </location>
</feature>
<dbReference type="AlphaFoldDB" id="A0A163Q8K5"/>
<reference evidence="13 15" key="2">
    <citation type="submission" date="2016-06" db="EMBL/GenBank/DDBJ databases">
        <title>Genome sequence of Oerskovia enterophila DSM 43852.</title>
        <authorList>
            <person name="Poehlein A."/>
            <person name="Jag V."/>
            <person name="Bengelsdorf F.R."/>
            <person name="Daniel R."/>
            <person name="Duerre P."/>
        </authorList>
    </citation>
    <scope>NUCLEOTIDE SEQUENCE [LARGE SCALE GENOMIC DNA]</scope>
    <source>
        <strain evidence="13 15">DSM 43852</strain>
    </source>
</reference>
<evidence type="ECO:0000313" key="15">
    <source>
        <dbReference type="Proteomes" id="UP000093412"/>
    </source>
</evidence>
<sequence length="295" mass="32218">MAVSSIDRGVAEPTGSEEFRHTIGLIWNLARRQLSSQYKRTMLGRVWSLLNPLASIAIYSLVFGLVMRGGVAPGTNSGITSFAVWIAIGVIAWGYLSGSIMSGMNSLTSNTALLTKVYFPRWVLLVSEMVANTINHLPEIAILVVLVLFVGGPGVLPFVPLLLGVVLLTGLFATGVGLVLSLGMVYFRDLSYLWGIFNQIWLYISGIVFPLTLLVTVQNDLYDEGWEFRGEPIPLAQIARLNPAQLYVEAYRSILYDFAAPSLGVWLGCLAWAVLALTAGILVFRKHSARIVEAL</sequence>
<dbReference type="GO" id="GO:0015920">
    <property type="term" value="P:lipopolysaccharide transport"/>
    <property type="evidence" value="ECO:0007669"/>
    <property type="project" value="TreeGrafter"/>
</dbReference>
<evidence type="ECO:0000256" key="6">
    <source>
        <dbReference type="ARBA" id="ARBA00022692"/>
    </source>
</evidence>
<protein>
    <recommendedName>
        <fullName evidence="10">Transport permease protein</fullName>
    </recommendedName>
</protein>
<keyword evidence="8 10" id="KW-0472">Membrane</keyword>
<proteinExistence type="inferred from homology"/>
<keyword evidence="4 10" id="KW-1003">Cell membrane</keyword>
<keyword evidence="5" id="KW-0997">Cell inner membrane</keyword>
<feature type="domain" description="ABC transmembrane type-2" evidence="11">
    <location>
        <begin position="43"/>
        <end position="287"/>
    </location>
</feature>
<dbReference type="EMBL" id="MAQA01000005">
    <property type="protein sequence ID" value="OCI32562.1"/>
    <property type="molecule type" value="Genomic_DNA"/>
</dbReference>
<keyword evidence="15" id="KW-1185">Reference proteome</keyword>
<feature type="transmembrane region" description="Helical" evidence="10">
    <location>
        <begin position="140"/>
        <end position="159"/>
    </location>
</feature>
<keyword evidence="7 10" id="KW-1133">Transmembrane helix</keyword>
<dbReference type="GO" id="GO:0140359">
    <property type="term" value="F:ABC-type transporter activity"/>
    <property type="evidence" value="ECO:0007669"/>
    <property type="project" value="InterPro"/>
</dbReference>
<dbReference type="Proteomes" id="UP000093412">
    <property type="component" value="Unassembled WGS sequence"/>
</dbReference>
<dbReference type="GO" id="GO:0043190">
    <property type="term" value="C:ATP-binding cassette (ABC) transporter complex"/>
    <property type="evidence" value="ECO:0007669"/>
    <property type="project" value="InterPro"/>
</dbReference>
<dbReference type="InterPro" id="IPR013525">
    <property type="entry name" value="ABC2_TM"/>
</dbReference>
<dbReference type="PANTHER" id="PTHR30413">
    <property type="entry name" value="INNER MEMBRANE TRANSPORT PERMEASE"/>
    <property type="match status" value="1"/>
</dbReference>
<evidence type="ECO:0000256" key="1">
    <source>
        <dbReference type="ARBA" id="ARBA00004429"/>
    </source>
</evidence>
<feature type="transmembrane region" description="Helical" evidence="10">
    <location>
        <begin position="46"/>
        <end position="67"/>
    </location>
</feature>
<accession>A0A163Q8K5</accession>
<evidence type="ECO:0000256" key="3">
    <source>
        <dbReference type="ARBA" id="ARBA00022448"/>
    </source>
</evidence>
<dbReference type="GO" id="GO:0046677">
    <property type="term" value="P:response to antibiotic"/>
    <property type="evidence" value="ECO:0007669"/>
    <property type="project" value="UniProtKB-KW"/>
</dbReference>
<reference evidence="12 14" key="1">
    <citation type="submission" date="2016-01" db="EMBL/GenBank/DDBJ databases">
        <title>Genome sequence of Oerskovia enterophila VJag, an agar and cellulose degrading bacterium.</title>
        <authorList>
            <person name="Poehlein A."/>
            <person name="Jag V."/>
            <person name="Bengelsdorf F."/>
            <person name="Duerre P."/>
            <person name="Daniel R."/>
        </authorList>
    </citation>
    <scope>NUCLEOTIDE SEQUENCE [LARGE SCALE GENOMIC DNA]</scope>
    <source>
        <strain evidence="12 14">VJag</strain>
    </source>
</reference>
<keyword evidence="3 10" id="KW-0813">Transport</keyword>
<name>A0A163Q8K5_9CELL</name>
<feature type="transmembrane region" description="Helical" evidence="10">
    <location>
        <begin position="79"/>
        <end position="96"/>
    </location>
</feature>
<evidence type="ECO:0000313" key="13">
    <source>
        <dbReference type="EMBL" id="OCI32562.1"/>
    </source>
</evidence>
<comment type="similarity">
    <text evidence="2 10">Belongs to the ABC-2 integral membrane protein family.</text>
</comment>
<comment type="caution">
    <text evidence="12">The sequence shown here is derived from an EMBL/GenBank/DDBJ whole genome shotgun (WGS) entry which is preliminary data.</text>
</comment>